<organism evidence="1 2">
    <name type="scientific">Spinacia oleracea</name>
    <name type="common">Spinach</name>
    <dbReference type="NCBI Taxonomy" id="3562"/>
    <lineage>
        <taxon>Eukaryota</taxon>
        <taxon>Viridiplantae</taxon>
        <taxon>Streptophyta</taxon>
        <taxon>Embryophyta</taxon>
        <taxon>Tracheophyta</taxon>
        <taxon>Spermatophyta</taxon>
        <taxon>Magnoliopsida</taxon>
        <taxon>eudicotyledons</taxon>
        <taxon>Gunneridae</taxon>
        <taxon>Pentapetalae</taxon>
        <taxon>Caryophyllales</taxon>
        <taxon>Chenopodiaceae</taxon>
        <taxon>Chenopodioideae</taxon>
        <taxon>Anserineae</taxon>
        <taxon>Spinacia</taxon>
    </lineage>
</organism>
<sequence length="116" mass="12807">MICSETAGNMIILRRTTKITHKALATIALSAKWHVCATIHSFVTSKTELLETHNIPHAGVFDPKSLFSDSDDLRYDEEAVDNTKFLPAYTCGTISFQKRHALTLSTVRNGERGANG</sequence>
<reference evidence="1" key="1">
    <citation type="journal article" date="2021" name="Nat. Commun.">
        <title>Genomic analyses provide insights into spinach domestication and the genetic basis of agronomic traits.</title>
        <authorList>
            <person name="Cai X."/>
            <person name="Sun X."/>
            <person name="Xu C."/>
            <person name="Sun H."/>
            <person name="Wang X."/>
            <person name="Ge C."/>
            <person name="Zhang Z."/>
            <person name="Wang Q."/>
            <person name="Fei Z."/>
            <person name="Jiao C."/>
            <person name="Wang Q."/>
        </authorList>
    </citation>
    <scope>NUCLEOTIDE SEQUENCE [LARGE SCALE GENOMIC DNA]</scope>
    <source>
        <strain evidence="1">cv. Varoflay</strain>
    </source>
</reference>
<keyword evidence="1" id="KW-1185">Reference proteome</keyword>
<dbReference type="GeneID" id="110785704"/>
<dbReference type="Proteomes" id="UP000813463">
    <property type="component" value="Chromosome 1"/>
</dbReference>
<dbReference type="RefSeq" id="XP_056686585.1">
    <property type="nucleotide sequence ID" value="XM_056830607.1"/>
</dbReference>
<dbReference type="Pfam" id="PF12056">
    <property type="entry name" value="DUF3537"/>
    <property type="match status" value="1"/>
</dbReference>
<dbReference type="InterPro" id="IPR021924">
    <property type="entry name" value="DUF3537"/>
</dbReference>
<evidence type="ECO:0000313" key="1">
    <source>
        <dbReference type="Proteomes" id="UP000813463"/>
    </source>
</evidence>
<name>A0ABM3QT93_SPIOL</name>
<dbReference type="PANTHER" id="PTHR31963:SF16">
    <property type="entry name" value="OS06G0635200 PROTEIN"/>
    <property type="match status" value="1"/>
</dbReference>
<accession>A0ABM3QT93</accession>
<evidence type="ECO:0000313" key="2">
    <source>
        <dbReference type="RefSeq" id="XP_056686585.1"/>
    </source>
</evidence>
<gene>
    <name evidence="2" type="primary">LOC110785704</name>
</gene>
<proteinExistence type="predicted"/>
<reference evidence="2" key="2">
    <citation type="submission" date="2025-08" db="UniProtKB">
        <authorList>
            <consortium name="RefSeq"/>
        </authorList>
    </citation>
    <scope>IDENTIFICATION</scope>
    <source>
        <tissue evidence="2">Leaf</tissue>
    </source>
</reference>
<protein>
    <submittedName>
        <fullName evidence="2">Uncharacterized protein isoform X1</fullName>
    </submittedName>
</protein>
<dbReference type="PANTHER" id="PTHR31963">
    <property type="entry name" value="RAS GUANINE NUCLEOTIDE EXCHANGE FACTOR K"/>
    <property type="match status" value="1"/>
</dbReference>